<evidence type="ECO:0000256" key="3">
    <source>
        <dbReference type="ARBA" id="ARBA00034808"/>
    </source>
</evidence>
<dbReference type="GO" id="GO:0005737">
    <property type="term" value="C:cytoplasm"/>
    <property type="evidence" value="ECO:0007669"/>
    <property type="project" value="TreeGrafter"/>
</dbReference>
<dbReference type="STRING" id="78915.A0A4P9XFJ8"/>
<keyword evidence="6" id="KW-1185">Reference proteome</keyword>
<evidence type="ECO:0000256" key="2">
    <source>
        <dbReference type="ARBA" id="ARBA00034617"/>
    </source>
</evidence>
<accession>A0A4P9XFJ8</accession>
<dbReference type="PANTHER" id="PTHR13710">
    <property type="entry name" value="DNA HELICASE RECQ FAMILY MEMBER"/>
    <property type="match status" value="1"/>
</dbReference>
<dbReference type="GO" id="GO:0009378">
    <property type="term" value="F:four-way junction helicase activity"/>
    <property type="evidence" value="ECO:0007669"/>
    <property type="project" value="TreeGrafter"/>
</dbReference>
<evidence type="ECO:0000259" key="4">
    <source>
        <dbReference type="PROSITE" id="PS51194"/>
    </source>
</evidence>
<dbReference type="EC" id="5.6.2.4" evidence="3"/>
<dbReference type="GO" id="GO:0005694">
    <property type="term" value="C:chromosome"/>
    <property type="evidence" value="ECO:0007669"/>
    <property type="project" value="TreeGrafter"/>
</dbReference>
<comment type="catalytic activity">
    <reaction evidence="2">
        <text>Couples ATP hydrolysis with the unwinding of duplex DNA by translocating in the 3'-5' direction.</text>
        <dbReference type="EC" id="5.6.2.4"/>
    </reaction>
</comment>
<gene>
    <name evidence="5" type="ORF">THASP1DRAFT_33881</name>
</gene>
<dbReference type="PANTHER" id="PTHR13710:SF108">
    <property type="entry name" value="ATP-DEPENDENT DNA HELICASE Q4"/>
    <property type="match status" value="1"/>
</dbReference>
<reference evidence="6" key="1">
    <citation type="journal article" date="2018" name="Nat. Microbiol.">
        <title>Leveraging single-cell genomics to expand the fungal tree of life.</title>
        <authorList>
            <person name="Ahrendt S.R."/>
            <person name="Quandt C.A."/>
            <person name="Ciobanu D."/>
            <person name="Clum A."/>
            <person name="Salamov A."/>
            <person name="Andreopoulos B."/>
            <person name="Cheng J.F."/>
            <person name="Woyke T."/>
            <person name="Pelin A."/>
            <person name="Henrissat B."/>
            <person name="Reynolds N.K."/>
            <person name="Benny G.L."/>
            <person name="Smith M.E."/>
            <person name="James T.Y."/>
            <person name="Grigoriev I.V."/>
        </authorList>
    </citation>
    <scope>NUCLEOTIDE SEQUENCE [LARGE SCALE GENOMIC DNA]</scope>
    <source>
        <strain evidence="6">RSA 1356</strain>
    </source>
</reference>
<dbReference type="EMBL" id="KZ993801">
    <property type="protein sequence ID" value="RKP04365.1"/>
    <property type="molecule type" value="Genomic_DNA"/>
</dbReference>
<comment type="similarity">
    <text evidence="1">Belongs to the helicase family. RecQ subfamily.</text>
</comment>
<name>A0A4P9XFJ8_9FUNG</name>
<dbReference type="Proteomes" id="UP000271241">
    <property type="component" value="Unassembled WGS sequence"/>
</dbReference>
<dbReference type="Gene3D" id="3.40.50.300">
    <property type="entry name" value="P-loop containing nucleotide triphosphate hydrolases"/>
    <property type="match status" value="2"/>
</dbReference>
<dbReference type="SUPFAM" id="SSF52540">
    <property type="entry name" value="P-loop containing nucleoside triphosphate hydrolases"/>
    <property type="match status" value="1"/>
</dbReference>
<dbReference type="GO" id="GO:0005634">
    <property type="term" value="C:nucleus"/>
    <property type="evidence" value="ECO:0007669"/>
    <property type="project" value="TreeGrafter"/>
</dbReference>
<evidence type="ECO:0000313" key="5">
    <source>
        <dbReference type="EMBL" id="RKP04365.1"/>
    </source>
</evidence>
<dbReference type="AlphaFoldDB" id="A0A4P9XFJ8"/>
<sequence length="379" mass="41797">MVRTLWQGERKLSDEQTAVVKSILRGERTLFAASPPAREDDICYQLPAYICASLVPRSLTLVVVPNGPPTCTHLDALPTGMNGACLHRTIQAKEYALLVKRLIAGSVKMLFITADRVVSPSFQSLLGDLRMPPVRFVCIQGAHAILPQSSAFRASYARLLAYIKTRQQSCRLLAMTNVVMDATVAGIASSLEIGLDSISAGTLKFRRNVCLSVDEAEDKDAALLAFLRRSDMAYINAILVYAMRQADVNRIAGHLNTNDISAVTYHAGMSPEELERVEYKFACGKARVMVATAAMQRAGQQHGLRGLIHYHMPESVERYLFDIGTIGADGRPEPVAVQRFVEHLFPADLADDRCKTATRSLLLNMPELEMTLDVDRLYS</sequence>
<dbReference type="OrthoDB" id="10261556at2759"/>
<dbReference type="InterPro" id="IPR027417">
    <property type="entry name" value="P-loop_NTPase"/>
</dbReference>
<evidence type="ECO:0000313" key="6">
    <source>
        <dbReference type="Proteomes" id="UP000271241"/>
    </source>
</evidence>
<protein>
    <recommendedName>
        <fullName evidence="3">DNA 3'-5' helicase</fullName>
        <ecNumber evidence="3">5.6.2.4</ecNumber>
    </recommendedName>
</protein>
<feature type="domain" description="Helicase C-terminal" evidence="4">
    <location>
        <begin position="229"/>
        <end position="369"/>
    </location>
</feature>
<dbReference type="PROSITE" id="PS51194">
    <property type="entry name" value="HELICASE_CTER"/>
    <property type="match status" value="1"/>
</dbReference>
<evidence type="ECO:0000256" key="1">
    <source>
        <dbReference type="ARBA" id="ARBA00005446"/>
    </source>
</evidence>
<dbReference type="InterPro" id="IPR001650">
    <property type="entry name" value="Helicase_C-like"/>
</dbReference>
<dbReference type="GO" id="GO:0000724">
    <property type="term" value="P:double-strand break repair via homologous recombination"/>
    <property type="evidence" value="ECO:0007669"/>
    <property type="project" value="TreeGrafter"/>
</dbReference>
<proteinExistence type="inferred from homology"/>
<dbReference type="GO" id="GO:0043138">
    <property type="term" value="F:3'-5' DNA helicase activity"/>
    <property type="evidence" value="ECO:0007669"/>
    <property type="project" value="UniProtKB-EC"/>
</dbReference>
<dbReference type="Pfam" id="PF00271">
    <property type="entry name" value="Helicase_C"/>
    <property type="match status" value="1"/>
</dbReference>
<organism evidence="5 6">
    <name type="scientific">Thamnocephalis sphaerospora</name>
    <dbReference type="NCBI Taxonomy" id="78915"/>
    <lineage>
        <taxon>Eukaryota</taxon>
        <taxon>Fungi</taxon>
        <taxon>Fungi incertae sedis</taxon>
        <taxon>Zoopagomycota</taxon>
        <taxon>Zoopagomycotina</taxon>
        <taxon>Zoopagomycetes</taxon>
        <taxon>Zoopagales</taxon>
        <taxon>Sigmoideomycetaceae</taxon>
        <taxon>Thamnocephalis</taxon>
    </lineage>
</organism>